<dbReference type="Pfam" id="PF01498">
    <property type="entry name" value="HTH_Tnp_Tc3_2"/>
    <property type="match status" value="1"/>
</dbReference>
<dbReference type="InterPro" id="IPR012337">
    <property type="entry name" value="RNaseH-like_sf"/>
</dbReference>
<dbReference type="Pfam" id="PF13358">
    <property type="entry name" value="DDE_3"/>
    <property type="match status" value="1"/>
</dbReference>
<dbReference type="PANTHER" id="PTHR23022:SF135">
    <property type="entry name" value="SI:DKEY-77F5.3"/>
    <property type="match status" value="1"/>
</dbReference>
<organism evidence="3 4">
    <name type="scientific">Aspergillus tanneri</name>
    <dbReference type="NCBI Taxonomy" id="1220188"/>
    <lineage>
        <taxon>Eukaryota</taxon>
        <taxon>Fungi</taxon>
        <taxon>Dikarya</taxon>
        <taxon>Ascomycota</taxon>
        <taxon>Pezizomycotina</taxon>
        <taxon>Eurotiomycetes</taxon>
        <taxon>Eurotiomycetidae</taxon>
        <taxon>Eurotiales</taxon>
        <taxon>Aspergillaceae</taxon>
        <taxon>Aspergillus</taxon>
        <taxon>Aspergillus subgen. Circumdati</taxon>
    </lineage>
</organism>
<dbReference type="GO" id="GO:0003677">
    <property type="term" value="F:DNA binding"/>
    <property type="evidence" value="ECO:0007669"/>
    <property type="project" value="InterPro"/>
</dbReference>
<evidence type="ECO:0000259" key="2">
    <source>
        <dbReference type="Pfam" id="PF13358"/>
    </source>
</evidence>
<keyword evidence="4" id="KW-1185">Reference proteome</keyword>
<dbReference type="InterPro" id="IPR036397">
    <property type="entry name" value="RNaseH_sf"/>
</dbReference>
<sequence length="357" mass="42450">MRSFGTEISGNRRPNQELSRDARAAIVYGLSVGQSPTRLAEQFNCTRSTIYDTKKRFLQHNTTKSRPRKGRPQKLTKSTKRYVYRLVRRRPDISWKALTVETPGGASISTIRRALKKYHIRKWRSKKRIPLSKEAARARLEFAREWFKNDTWHTWIFSDECSVQREANKRLKFVFRYQNEGWRDDLVNLCYHGKPISQMVWGSIWRGGRSKLVVMERDENSPRNGYTARSYIKTLEDGLIEHYKPGTPFQQDNAKIHTAELTQEWFELHGIWVIKWPPHSPDLNPIEHVWNLLKRKLLELHPYLYLQGKSQSDWRNFEEAIQEAWWAIPQALIDNLIDSMPRRVMAVYRARGWYTKY</sequence>
<reference evidence="3 4" key="1">
    <citation type="submission" date="2019-03" db="EMBL/GenBank/DDBJ databases">
        <title>The genome sequence of a newly discovered highly antifungal drug resistant Aspergillus species, Aspergillus tanneri NIH 1004.</title>
        <authorList>
            <person name="Mounaud S."/>
            <person name="Singh I."/>
            <person name="Joardar V."/>
            <person name="Pakala S."/>
            <person name="Pakala S."/>
            <person name="Venepally P."/>
            <person name="Hoover J."/>
            <person name="Nierman W."/>
            <person name="Chung J."/>
            <person name="Losada L."/>
        </authorList>
    </citation>
    <scope>NUCLEOTIDE SEQUENCE [LARGE SCALE GENOMIC DNA]</scope>
    <source>
        <strain evidence="3 4">NIH1004</strain>
    </source>
</reference>
<dbReference type="Pfam" id="PF13551">
    <property type="entry name" value="HTH_29"/>
    <property type="match status" value="1"/>
</dbReference>
<feature type="domain" description="Transposase Tc1-like" evidence="1">
    <location>
        <begin position="80"/>
        <end position="147"/>
    </location>
</feature>
<dbReference type="InterPro" id="IPR038717">
    <property type="entry name" value="Tc1-like_DDE_dom"/>
</dbReference>
<evidence type="ECO:0000313" key="4">
    <source>
        <dbReference type="Proteomes" id="UP000308092"/>
    </source>
</evidence>
<protein>
    <recommendedName>
        <fullName evidence="5">Tc1-like transposase DDE domain-containing protein</fullName>
    </recommendedName>
</protein>
<gene>
    <name evidence="3" type="ORF">EYZ11_012163</name>
</gene>
<dbReference type="SUPFAM" id="SSF46689">
    <property type="entry name" value="Homeodomain-like"/>
    <property type="match status" value="1"/>
</dbReference>
<dbReference type="Proteomes" id="UP000308092">
    <property type="component" value="Unassembled WGS sequence"/>
</dbReference>
<feature type="domain" description="Tc1-like transposase DDE" evidence="2">
    <location>
        <begin position="227"/>
        <end position="299"/>
    </location>
</feature>
<dbReference type="STRING" id="1220188.A0A4S3J0Z6"/>
<dbReference type="GO" id="GO:0015074">
    <property type="term" value="P:DNA integration"/>
    <property type="evidence" value="ECO:0007669"/>
    <property type="project" value="InterPro"/>
</dbReference>
<dbReference type="Gene3D" id="3.30.420.10">
    <property type="entry name" value="Ribonuclease H-like superfamily/Ribonuclease H"/>
    <property type="match status" value="1"/>
</dbReference>
<dbReference type="AlphaFoldDB" id="A0A4S3J0Z6"/>
<dbReference type="InterPro" id="IPR009057">
    <property type="entry name" value="Homeodomain-like_sf"/>
</dbReference>
<dbReference type="PANTHER" id="PTHR23022">
    <property type="entry name" value="TRANSPOSABLE ELEMENT-RELATED"/>
    <property type="match status" value="1"/>
</dbReference>
<dbReference type="SUPFAM" id="SSF53098">
    <property type="entry name" value="Ribonuclease H-like"/>
    <property type="match status" value="1"/>
</dbReference>
<name>A0A4S3J0Z6_9EURO</name>
<dbReference type="InterPro" id="IPR002492">
    <property type="entry name" value="Transposase_Tc1-like"/>
</dbReference>
<accession>A0A4S3J0Z6</accession>
<comment type="caution">
    <text evidence="3">The sequence shown here is derived from an EMBL/GenBank/DDBJ whole genome shotgun (WGS) entry which is preliminary data.</text>
</comment>
<dbReference type="GO" id="GO:0006313">
    <property type="term" value="P:DNA transposition"/>
    <property type="evidence" value="ECO:0007669"/>
    <property type="project" value="InterPro"/>
</dbReference>
<evidence type="ECO:0000259" key="1">
    <source>
        <dbReference type="Pfam" id="PF01498"/>
    </source>
</evidence>
<dbReference type="VEuPathDB" id="FungiDB:EYZ11_012163"/>
<evidence type="ECO:0008006" key="5">
    <source>
        <dbReference type="Google" id="ProtNLM"/>
    </source>
</evidence>
<proteinExistence type="predicted"/>
<evidence type="ECO:0000313" key="3">
    <source>
        <dbReference type="EMBL" id="THC88386.1"/>
    </source>
</evidence>
<dbReference type="InterPro" id="IPR052338">
    <property type="entry name" value="Transposase_5"/>
</dbReference>
<dbReference type="EMBL" id="SOSA01000858">
    <property type="protein sequence ID" value="THC88386.1"/>
    <property type="molecule type" value="Genomic_DNA"/>
</dbReference>